<accession>A0A4R6VKI3</accession>
<organism evidence="2 3">
    <name type="scientific">Maritalea mobilis</name>
    <dbReference type="NCBI Taxonomy" id="483324"/>
    <lineage>
        <taxon>Bacteria</taxon>
        <taxon>Pseudomonadati</taxon>
        <taxon>Pseudomonadota</taxon>
        <taxon>Alphaproteobacteria</taxon>
        <taxon>Hyphomicrobiales</taxon>
        <taxon>Devosiaceae</taxon>
        <taxon>Maritalea</taxon>
    </lineage>
</organism>
<evidence type="ECO:0000313" key="2">
    <source>
        <dbReference type="EMBL" id="TDQ62138.1"/>
    </source>
</evidence>
<evidence type="ECO:0000259" key="1">
    <source>
        <dbReference type="Pfam" id="PF00535"/>
    </source>
</evidence>
<keyword evidence="3" id="KW-1185">Reference proteome</keyword>
<dbReference type="CDD" id="cd00761">
    <property type="entry name" value="Glyco_tranf_GTA_type"/>
    <property type="match status" value="1"/>
</dbReference>
<dbReference type="Pfam" id="PF00535">
    <property type="entry name" value="Glycos_transf_2"/>
    <property type="match status" value="1"/>
</dbReference>
<proteinExistence type="predicted"/>
<comment type="caution">
    <text evidence="2">The sequence shown here is derived from an EMBL/GenBank/DDBJ whole genome shotgun (WGS) entry which is preliminary data.</text>
</comment>
<dbReference type="EMBL" id="SNYR01000003">
    <property type="protein sequence ID" value="TDQ62138.1"/>
    <property type="molecule type" value="Genomic_DNA"/>
</dbReference>
<dbReference type="GO" id="GO:0016758">
    <property type="term" value="F:hexosyltransferase activity"/>
    <property type="evidence" value="ECO:0007669"/>
    <property type="project" value="UniProtKB-ARBA"/>
</dbReference>
<dbReference type="SUPFAM" id="SSF53448">
    <property type="entry name" value="Nucleotide-diphospho-sugar transferases"/>
    <property type="match status" value="1"/>
</dbReference>
<protein>
    <submittedName>
        <fullName evidence="2">Glycosyl transferase family 2</fullName>
    </submittedName>
</protein>
<dbReference type="PANTHER" id="PTHR22916:SF3">
    <property type="entry name" value="UDP-GLCNAC:BETAGAL BETA-1,3-N-ACETYLGLUCOSAMINYLTRANSFERASE-LIKE PROTEIN 1"/>
    <property type="match status" value="1"/>
</dbReference>
<dbReference type="InterPro" id="IPR029044">
    <property type="entry name" value="Nucleotide-diphossugar_trans"/>
</dbReference>
<dbReference type="Proteomes" id="UP000295391">
    <property type="component" value="Unassembled WGS sequence"/>
</dbReference>
<dbReference type="Gene3D" id="3.90.550.10">
    <property type="entry name" value="Spore Coat Polysaccharide Biosynthesis Protein SpsA, Chain A"/>
    <property type="match status" value="1"/>
</dbReference>
<reference evidence="2 3" key="1">
    <citation type="submission" date="2019-03" db="EMBL/GenBank/DDBJ databases">
        <title>Genomic Encyclopedia of Type Strains, Phase III (KMG-III): the genomes of soil and plant-associated and newly described type strains.</title>
        <authorList>
            <person name="Whitman W."/>
        </authorList>
    </citation>
    <scope>NUCLEOTIDE SEQUENCE [LARGE SCALE GENOMIC DNA]</scope>
    <source>
        <strain evidence="2 3">CGMCC 1.7002</strain>
    </source>
</reference>
<dbReference type="OrthoDB" id="9794124at2"/>
<gene>
    <name evidence="2" type="ORF">ATL17_3244</name>
</gene>
<feature type="domain" description="Glycosyltransferase 2-like" evidence="1">
    <location>
        <begin position="6"/>
        <end position="118"/>
    </location>
</feature>
<dbReference type="AlphaFoldDB" id="A0A4R6VKI3"/>
<name>A0A4R6VKI3_9HYPH</name>
<dbReference type="PANTHER" id="PTHR22916">
    <property type="entry name" value="GLYCOSYLTRANSFERASE"/>
    <property type="match status" value="1"/>
</dbReference>
<keyword evidence="2" id="KW-0808">Transferase</keyword>
<dbReference type="RefSeq" id="WP_133573806.1">
    <property type="nucleotide sequence ID" value="NZ_SNYR01000003.1"/>
</dbReference>
<evidence type="ECO:0000313" key="3">
    <source>
        <dbReference type="Proteomes" id="UP000295391"/>
    </source>
</evidence>
<dbReference type="InterPro" id="IPR001173">
    <property type="entry name" value="Glyco_trans_2-like"/>
</dbReference>
<sequence length="281" mass="31629">MSPLISIVMPAYRCANTLAESVQSAMAQTYDNWELVISIDDGEDYAALLAEHDLTDNRIRFVNTGGIGTGSSNARNVGVAAARSNYIAVLDADDLFTADKLEIVVPYLKEHPLISTGLQVTDSKLAPLRQIGVTQDHRILPAGRYKWTNLSMDSMILYDRERLPIEYDKDQPCLVDLDLILKAFCHTDYCYHIGQPLHLYRKQAISISNGPEATDKFAKIKRMLIKRIESKYYEFADFEKSAAGFLQFLQTSLATELQFTQQSHDNPGLLFEDLLESRLSP</sequence>